<dbReference type="PANTHER" id="PTHR39217">
    <property type="match status" value="1"/>
</dbReference>
<gene>
    <name evidence="1" type="ORF">AXK61_04595</name>
</gene>
<organism evidence="1 2">
    <name type="scientific">Tsukamurella pseudospumae</name>
    <dbReference type="NCBI Taxonomy" id="239498"/>
    <lineage>
        <taxon>Bacteria</taxon>
        <taxon>Bacillati</taxon>
        <taxon>Actinomycetota</taxon>
        <taxon>Actinomycetes</taxon>
        <taxon>Mycobacteriales</taxon>
        <taxon>Tsukamurellaceae</taxon>
        <taxon>Tsukamurella</taxon>
    </lineage>
</organism>
<evidence type="ECO:0000313" key="1">
    <source>
        <dbReference type="EMBL" id="KXO95930.1"/>
    </source>
</evidence>
<dbReference type="PANTHER" id="PTHR39217:SF1">
    <property type="entry name" value="GLUTATHIONE SYNTHETASE"/>
    <property type="match status" value="1"/>
</dbReference>
<dbReference type="Proteomes" id="UP000070409">
    <property type="component" value="Unassembled WGS sequence"/>
</dbReference>
<keyword evidence="2" id="KW-1185">Reference proteome</keyword>
<name>A0A137ZCP5_9ACTN</name>
<accession>A0A137ZCP5</accession>
<protein>
    <recommendedName>
        <fullName evidence="3">ATP-grasp domain-containing protein</fullName>
    </recommendedName>
</protein>
<proteinExistence type="predicted"/>
<dbReference type="EMBL" id="LSRE01000023">
    <property type="protein sequence ID" value="KXO95930.1"/>
    <property type="molecule type" value="Genomic_DNA"/>
</dbReference>
<dbReference type="InterPro" id="IPR053191">
    <property type="entry name" value="DcsG_Biosynth_Enzyme"/>
</dbReference>
<dbReference type="SUPFAM" id="SSF56059">
    <property type="entry name" value="Glutathione synthetase ATP-binding domain-like"/>
    <property type="match status" value="1"/>
</dbReference>
<reference evidence="1 2" key="1">
    <citation type="submission" date="2016-02" db="EMBL/GenBank/DDBJ databases">
        <authorList>
            <person name="Teng J.L."/>
            <person name="Tang Y."/>
            <person name="Huang Y."/>
            <person name="Guo F."/>
            <person name="Wei W."/>
            <person name="Chen J.H."/>
            <person name="Wong S.Y."/>
            <person name="Lau S.K."/>
            <person name="Woo P.C."/>
        </authorList>
    </citation>
    <scope>NUCLEOTIDE SEQUENCE [LARGE SCALE GENOMIC DNA]</scope>
    <source>
        <strain evidence="1 2">JCM 13375</strain>
    </source>
</reference>
<comment type="caution">
    <text evidence="1">The sequence shown here is derived from an EMBL/GenBank/DDBJ whole genome shotgun (WGS) entry which is preliminary data.</text>
</comment>
<evidence type="ECO:0000313" key="2">
    <source>
        <dbReference type="Proteomes" id="UP000070409"/>
    </source>
</evidence>
<evidence type="ECO:0008006" key="3">
    <source>
        <dbReference type="Google" id="ProtNLM"/>
    </source>
</evidence>
<sequence length="297" mass="32052">MAAILSGVTYRIALATSAAQPDLDDRGQEILAALRAAGHEAEAAVWTDSSVDWEQFDAVVITGVWDYAQRYDDFLGWAWRAAAQSLVLNPEPLVRWYADKRYLADYASEGLPMVPAQFITVHDATLDHDYLGVDHVVRPTISGGLAEAFRFGPEDGAASRAKLEEIKAAGTSVMVFPYVGEVGSVSLVYIGGEYSHAFGRDLAAEVNAEPAEGRPVEVLSDVEPTAAEREIADAALKPIDPANPPLYVRVDLVRTPEGDPLILEVQVVQPDLHLERVENGAVKFADAVVARIASTKA</sequence>